<dbReference type="Proteomes" id="UP000298663">
    <property type="component" value="Unassembled WGS sequence"/>
</dbReference>
<evidence type="ECO:0000313" key="2">
    <source>
        <dbReference type="Proteomes" id="UP000298663"/>
    </source>
</evidence>
<keyword evidence="2" id="KW-1185">Reference proteome</keyword>
<reference evidence="1 2" key="1">
    <citation type="journal article" date="2015" name="Genome Biol.">
        <title>Comparative genomics of Steinernema reveals deeply conserved gene regulatory networks.</title>
        <authorList>
            <person name="Dillman A.R."/>
            <person name="Macchietto M."/>
            <person name="Porter C.F."/>
            <person name="Rogers A."/>
            <person name="Williams B."/>
            <person name="Antoshechkin I."/>
            <person name="Lee M.M."/>
            <person name="Goodwin Z."/>
            <person name="Lu X."/>
            <person name="Lewis E.E."/>
            <person name="Goodrich-Blair H."/>
            <person name="Stock S.P."/>
            <person name="Adams B.J."/>
            <person name="Sternberg P.W."/>
            <person name="Mortazavi A."/>
        </authorList>
    </citation>
    <scope>NUCLEOTIDE SEQUENCE [LARGE SCALE GENOMIC DNA]</scope>
    <source>
        <strain evidence="1 2">ALL</strain>
    </source>
</reference>
<proteinExistence type="predicted"/>
<accession>A0A4U5MJ12</accession>
<dbReference type="AlphaFoldDB" id="A0A4U5MJ12"/>
<reference evidence="1 2" key="2">
    <citation type="journal article" date="2019" name="G3 (Bethesda)">
        <title>Hybrid Assembly of the Genome of the Entomopathogenic Nematode Steinernema carpocapsae Identifies the X-Chromosome.</title>
        <authorList>
            <person name="Serra L."/>
            <person name="Macchietto M."/>
            <person name="Macias-Munoz A."/>
            <person name="McGill C.J."/>
            <person name="Rodriguez I.M."/>
            <person name="Rodriguez B."/>
            <person name="Murad R."/>
            <person name="Mortazavi A."/>
        </authorList>
    </citation>
    <scope>NUCLEOTIDE SEQUENCE [LARGE SCALE GENOMIC DNA]</scope>
    <source>
        <strain evidence="1 2">ALL</strain>
    </source>
</reference>
<organism evidence="1 2">
    <name type="scientific">Steinernema carpocapsae</name>
    <name type="common">Entomopathogenic nematode</name>
    <dbReference type="NCBI Taxonomy" id="34508"/>
    <lineage>
        <taxon>Eukaryota</taxon>
        <taxon>Metazoa</taxon>
        <taxon>Ecdysozoa</taxon>
        <taxon>Nematoda</taxon>
        <taxon>Chromadorea</taxon>
        <taxon>Rhabditida</taxon>
        <taxon>Tylenchina</taxon>
        <taxon>Panagrolaimomorpha</taxon>
        <taxon>Strongyloidoidea</taxon>
        <taxon>Steinernematidae</taxon>
        <taxon>Steinernema</taxon>
    </lineage>
</organism>
<comment type="caution">
    <text evidence="1">The sequence shown here is derived from an EMBL/GenBank/DDBJ whole genome shotgun (WGS) entry which is preliminary data.</text>
</comment>
<sequence>MFESFRFKNAALSRLTRVGSGEYKLVFFHFDNLIDNVAFLLSTNAVYPFIIRNLENTYLQVLGLSLQQQLLGINEAICSTFGSGGERLSHLKKAI</sequence>
<name>A0A4U5MJ12_STECR</name>
<evidence type="ECO:0000313" key="1">
    <source>
        <dbReference type="EMBL" id="TKR69344.1"/>
    </source>
</evidence>
<protein>
    <submittedName>
        <fullName evidence="1">Uncharacterized protein</fullName>
    </submittedName>
</protein>
<gene>
    <name evidence="1" type="ORF">L596_021518</name>
</gene>
<dbReference type="EMBL" id="AZBU02000007">
    <property type="protein sequence ID" value="TKR69344.1"/>
    <property type="molecule type" value="Genomic_DNA"/>
</dbReference>